<dbReference type="AlphaFoldDB" id="A0A6H0SJX3"/>
<gene>
    <name evidence="1" type="ORF">D3791_12050</name>
</gene>
<sequence>MDVPSAPLYFPDSPMPDSTARRKFRALARSAPWLSTSLNIEIDIPEELGDPSRGLAGTVTAKLRQREAIAVHNAAGDLVFQEETFSAQRSRDYVAATNSSWKLPSTLITPVYTADHLVLRRPEIAGFNGLMPLDYWAAILDPVEIAGREPAALDLAFDHPTYIHELREISYEGRSAVAAVLSAGHTYQPTLANFVLVPAETRTLLILDQNTGVVLLRQVLTGSEAQAAPDLKLRILAQDEYYINSHFQKVHWLDQPVVRS</sequence>
<dbReference type="Proteomes" id="UP000502331">
    <property type="component" value="Chromosome"/>
</dbReference>
<keyword evidence="2" id="KW-1185">Reference proteome</keyword>
<evidence type="ECO:0000313" key="1">
    <source>
        <dbReference type="EMBL" id="QIV87773.1"/>
    </source>
</evidence>
<evidence type="ECO:0000313" key="2">
    <source>
        <dbReference type="Proteomes" id="UP000502331"/>
    </source>
</evidence>
<reference evidence="1 2" key="1">
    <citation type="submission" date="2018-09" db="EMBL/GenBank/DDBJ databases">
        <title>Glutamicibacter mishrai S5-52T (LMG 29155T = KCTC 39846T).</title>
        <authorList>
            <person name="Das S.K."/>
        </authorList>
    </citation>
    <scope>NUCLEOTIDE SEQUENCE [LARGE SCALE GENOMIC DNA]</scope>
    <source>
        <strain evidence="1 2">S5-52</strain>
    </source>
</reference>
<dbReference type="RefSeq" id="WP_172512354.1">
    <property type="nucleotide sequence ID" value="NZ_CP032549.1"/>
</dbReference>
<accession>A0A6H0SJX3</accession>
<proteinExistence type="predicted"/>
<protein>
    <submittedName>
        <fullName evidence="1">Uncharacterized protein</fullName>
    </submittedName>
</protein>
<name>A0A6H0SJX3_9MICC</name>
<dbReference type="EMBL" id="CP032549">
    <property type="protein sequence ID" value="QIV87773.1"/>
    <property type="molecule type" value="Genomic_DNA"/>
</dbReference>
<organism evidence="1 2">
    <name type="scientific">Glutamicibacter mishrai</name>
    <dbReference type="NCBI Taxonomy" id="1775880"/>
    <lineage>
        <taxon>Bacteria</taxon>
        <taxon>Bacillati</taxon>
        <taxon>Actinomycetota</taxon>
        <taxon>Actinomycetes</taxon>
        <taxon>Micrococcales</taxon>
        <taxon>Micrococcaceae</taxon>
        <taxon>Glutamicibacter</taxon>
    </lineage>
</organism>